<reference evidence="1" key="1">
    <citation type="submission" date="2021-05" db="EMBL/GenBank/DDBJ databases">
        <authorList>
            <person name="Pan Q."/>
            <person name="Jouanno E."/>
            <person name="Zahm M."/>
            <person name="Klopp C."/>
            <person name="Cabau C."/>
            <person name="Louis A."/>
            <person name="Berthelot C."/>
            <person name="Parey E."/>
            <person name="Roest Crollius H."/>
            <person name="Montfort J."/>
            <person name="Robinson-Rechavi M."/>
            <person name="Bouchez O."/>
            <person name="Lampietro C."/>
            <person name="Lopez Roques C."/>
            <person name="Donnadieu C."/>
            <person name="Postlethwait J."/>
            <person name="Bobe J."/>
            <person name="Dillon D."/>
            <person name="Chandos A."/>
            <person name="von Hippel F."/>
            <person name="Guiguen Y."/>
        </authorList>
    </citation>
    <scope>NUCLEOTIDE SEQUENCE</scope>
    <source>
        <strain evidence="1">YG-Jan2019</strain>
    </source>
</reference>
<dbReference type="EMBL" id="CM055738">
    <property type="protein sequence ID" value="KAJ8005277.1"/>
    <property type="molecule type" value="Genomic_DNA"/>
</dbReference>
<keyword evidence="2" id="KW-1185">Reference proteome</keyword>
<dbReference type="Proteomes" id="UP001157502">
    <property type="component" value="Chromosome 11"/>
</dbReference>
<comment type="caution">
    <text evidence="1">The sequence shown here is derived from an EMBL/GenBank/DDBJ whole genome shotgun (WGS) entry which is preliminary data.</text>
</comment>
<gene>
    <name evidence="1" type="ORF">DPEC_G00144960</name>
</gene>
<organism evidence="1 2">
    <name type="scientific">Dallia pectoralis</name>
    <name type="common">Alaska blackfish</name>
    <dbReference type="NCBI Taxonomy" id="75939"/>
    <lineage>
        <taxon>Eukaryota</taxon>
        <taxon>Metazoa</taxon>
        <taxon>Chordata</taxon>
        <taxon>Craniata</taxon>
        <taxon>Vertebrata</taxon>
        <taxon>Euteleostomi</taxon>
        <taxon>Actinopterygii</taxon>
        <taxon>Neopterygii</taxon>
        <taxon>Teleostei</taxon>
        <taxon>Protacanthopterygii</taxon>
        <taxon>Esociformes</taxon>
        <taxon>Umbridae</taxon>
        <taxon>Dallia</taxon>
    </lineage>
</organism>
<name>A0ACC2GNZ0_DALPE</name>
<sequence>MKSVTLIAIIIALAYSCHATLTILGPDEPVLENSNVTLECLVTNSELNISQVHFEKFSKYLKQWYRLGDRLMYRHCFPDFTVKQRGDSLFLSVSHVYSYFHQGLYRCAADNATVVDNSSEPLAVMVSYLRELSVYNVASSSREFIKENLRVTVGQDVEVECTTSSSEEPQYFWQKVGEDWIQASSKLKLKKVRIEDSGVYACIAKHPTVSSLKKRFNMTITVLLVRNLPLHQDWFSSTNVMMMTSAVGLVLLMLILLLTAFLVCKAKQARSAKGPIDDHSQKKPIYKASVESLPSTSGDTQPLV</sequence>
<accession>A0ACC2GNZ0</accession>
<proteinExistence type="predicted"/>
<protein>
    <submittedName>
        <fullName evidence="1">Uncharacterized protein</fullName>
    </submittedName>
</protein>
<evidence type="ECO:0000313" key="2">
    <source>
        <dbReference type="Proteomes" id="UP001157502"/>
    </source>
</evidence>
<evidence type="ECO:0000313" key="1">
    <source>
        <dbReference type="EMBL" id="KAJ8005277.1"/>
    </source>
</evidence>